<dbReference type="Pfam" id="PF19768">
    <property type="entry name" value="DUF6255"/>
    <property type="match status" value="1"/>
</dbReference>
<organism evidence="1 2">
    <name type="scientific">Streptomyces abikoensis</name>
    <dbReference type="NCBI Taxonomy" id="97398"/>
    <lineage>
        <taxon>Bacteria</taxon>
        <taxon>Bacillati</taxon>
        <taxon>Actinomycetota</taxon>
        <taxon>Actinomycetes</taxon>
        <taxon>Kitasatosporales</taxon>
        <taxon>Streptomycetaceae</taxon>
        <taxon>Streptomyces</taxon>
    </lineage>
</organism>
<reference evidence="1 2" key="1">
    <citation type="submission" date="2024-10" db="EMBL/GenBank/DDBJ databases">
        <title>The Natural Products Discovery Center: Release of the First 8490 Sequenced Strains for Exploring Actinobacteria Biosynthetic Diversity.</title>
        <authorList>
            <person name="Kalkreuter E."/>
            <person name="Kautsar S.A."/>
            <person name="Yang D."/>
            <person name="Bader C.D."/>
            <person name="Teijaro C.N."/>
            <person name="Fluegel L."/>
            <person name="Davis C.M."/>
            <person name="Simpson J.R."/>
            <person name="Lauterbach L."/>
            <person name="Steele A.D."/>
            <person name="Gui C."/>
            <person name="Meng S."/>
            <person name="Li G."/>
            <person name="Viehrig K."/>
            <person name="Ye F."/>
            <person name="Su P."/>
            <person name="Kiefer A.F."/>
            <person name="Nichols A."/>
            <person name="Cepeda A.J."/>
            <person name="Yan W."/>
            <person name="Fan B."/>
            <person name="Jiang Y."/>
            <person name="Adhikari A."/>
            <person name="Zheng C.-J."/>
            <person name="Schuster L."/>
            <person name="Cowan T.M."/>
            <person name="Smanski M.J."/>
            <person name="Chevrette M.G."/>
            <person name="De Carvalho L.P.S."/>
            <person name="Shen B."/>
        </authorList>
    </citation>
    <scope>NUCLEOTIDE SEQUENCE [LARGE SCALE GENOMIC DNA]</scope>
    <source>
        <strain evidence="1 2">NPDC020979</strain>
    </source>
</reference>
<dbReference type="EMBL" id="JBIRRB010000004">
    <property type="protein sequence ID" value="MFI0911925.1"/>
    <property type="molecule type" value="Genomic_DNA"/>
</dbReference>
<gene>
    <name evidence="1" type="ORF">ACH4TF_15880</name>
</gene>
<proteinExistence type="predicted"/>
<dbReference type="RefSeq" id="WP_397613096.1">
    <property type="nucleotide sequence ID" value="NZ_JBIRRB010000004.1"/>
</dbReference>
<protein>
    <submittedName>
        <fullName evidence="1">DUF6255 family natural product biosynthesis protein</fullName>
    </submittedName>
</protein>
<comment type="caution">
    <text evidence="1">The sequence shown here is derived from an EMBL/GenBank/DDBJ whole genome shotgun (WGS) entry which is preliminary data.</text>
</comment>
<dbReference type="InterPro" id="IPR046222">
    <property type="entry name" value="DUF6255"/>
</dbReference>
<evidence type="ECO:0000313" key="1">
    <source>
        <dbReference type="EMBL" id="MFI0911925.1"/>
    </source>
</evidence>
<dbReference type="Proteomes" id="UP001611162">
    <property type="component" value="Unassembled WGS sequence"/>
</dbReference>
<name>A0ABW7T335_9ACTN</name>
<sequence length="86" mass="9466">MPCSEAFEAPKASGVRRFTDYGDLRPPGLPQAVVPAPRDRRAADRAAARCVAEALSRGRWWSLRRRVVLGQGRGVEVGTRRPVLPD</sequence>
<keyword evidence="2" id="KW-1185">Reference proteome</keyword>
<evidence type="ECO:0000313" key="2">
    <source>
        <dbReference type="Proteomes" id="UP001611162"/>
    </source>
</evidence>
<accession>A0ABW7T335</accession>